<organism evidence="2 3">
    <name type="scientific">Botrytis paeoniae</name>
    <dbReference type="NCBI Taxonomy" id="278948"/>
    <lineage>
        <taxon>Eukaryota</taxon>
        <taxon>Fungi</taxon>
        <taxon>Dikarya</taxon>
        <taxon>Ascomycota</taxon>
        <taxon>Pezizomycotina</taxon>
        <taxon>Leotiomycetes</taxon>
        <taxon>Helotiales</taxon>
        <taxon>Sclerotiniaceae</taxon>
        <taxon>Botrytis</taxon>
    </lineage>
</organism>
<sequence>MHPSAIAVFVGPAILEVAGCRWIHTLTVSILWNLVLPDSTNAILNRDVAPVVISGAPVNTILAAAGRLGIAVGELSPTRKTSELLSNANKRDKKRNNRIHNPSPRATLYEDGENRNNDHDDHYHDSRIKKRDTPTVIGGVLIGARREDFQSPKAEEIMKRESAGHSRAENSSPSVTLDERDDPDASDSVLGLLGIVLGGITSAIGVQQAGSSSGWRNL</sequence>
<name>A0A4Z1FMI0_9HELO</name>
<dbReference type="AlphaFoldDB" id="A0A4Z1FMI0"/>
<feature type="region of interest" description="Disordered" evidence="1">
    <location>
        <begin position="82"/>
        <end position="130"/>
    </location>
</feature>
<feature type="compositionally biased region" description="Basic and acidic residues" evidence="1">
    <location>
        <begin position="148"/>
        <end position="168"/>
    </location>
</feature>
<proteinExistence type="predicted"/>
<evidence type="ECO:0000313" key="2">
    <source>
        <dbReference type="EMBL" id="TGO24750.1"/>
    </source>
</evidence>
<dbReference type="EMBL" id="PQXI01000095">
    <property type="protein sequence ID" value="TGO24750.1"/>
    <property type="molecule type" value="Genomic_DNA"/>
</dbReference>
<accession>A0A4Z1FMI0</accession>
<evidence type="ECO:0000256" key="1">
    <source>
        <dbReference type="SAM" id="MobiDB-lite"/>
    </source>
</evidence>
<keyword evidence="3" id="KW-1185">Reference proteome</keyword>
<comment type="caution">
    <text evidence="2">The sequence shown here is derived from an EMBL/GenBank/DDBJ whole genome shotgun (WGS) entry which is preliminary data.</text>
</comment>
<feature type="compositionally biased region" description="Basic and acidic residues" evidence="1">
    <location>
        <begin position="112"/>
        <end position="126"/>
    </location>
</feature>
<feature type="region of interest" description="Disordered" evidence="1">
    <location>
        <begin position="148"/>
        <end position="184"/>
    </location>
</feature>
<evidence type="ECO:0000313" key="3">
    <source>
        <dbReference type="Proteomes" id="UP000297910"/>
    </source>
</evidence>
<reference evidence="2 3" key="1">
    <citation type="submission" date="2017-12" db="EMBL/GenBank/DDBJ databases">
        <title>Comparative genomics of Botrytis spp.</title>
        <authorList>
            <person name="Valero-Jimenez C.A."/>
            <person name="Tapia P."/>
            <person name="Veloso J."/>
            <person name="Silva-Moreno E."/>
            <person name="Staats M."/>
            <person name="Valdes J.H."/>
            <person name="Van Kan J.A.L."/>
        </authorList>
    </citation>
    <scope>NUCLEOTIDE SEQUENCE [LARGE SCALE GENOMIC DNA]</scope>
    <source>
        <strain evidence="2 3">Bp0003</strain>
    </source>
</reference>
<dbReference type="Proteomes" id="UP000297910">
    <property type="component" value="Unassembled WGS sequence"/>
</dbReference>
<gene>
    <name evidence="2" type="ORF">BPAE_0095g00060</name>
</gene>
<protein>
    <submittedName>
        <fullName evidence="2">Uncharacterized protein</fullName>
    </submittedName>
</protein>